<dbReference type="AlphaFoldDB" id="A0A939E3M2"/>
<dbReference type="Proteomes" id="UP000664332">
    <property type="component" value="Unassembled WGS sequence"/>
</dbReference>
<keyword evidence="5" id="KW-1185">Reference proteome</keyword>
<keyword evidence="2" id="KW-0472">Membrane</keyword>
<keyword evidence="3" id="KW-0732">Signal</keyword>
<keyword evidence="2" id="KW-0812">Transmembrane</keyword>
<feature type="signal peptide" evidence="3">
    <location>
        <begin position="1"/>
        <end position="32"/>
    </location>
</feature>
<evidence type="ECO:0000256" key="1">
    <source>
        <dbReference type="SAM" id="MobiDB-lite"/>
    </source>
</evidence>
<accession>A0A939E3M2</accession>
<evidence type="ECO:0000256" key="2">
    <source>
        <dbReference type="SAM" id="Phobius"/>
    </source>
</evidence>
<dbReference type="EMBL" id="JAFLEQ010000017">
    <property type="protein sequence ID" value="MBN9645153.1"/>
    <property type="molecule type" value="Genomic_DNA"/>
</dbReference>
<sequence length="116" mass="11556">MSTTIMITHRRIRTILAAVTVSATVGSGLAVAATPDSPPVTATLAADTQDADNGNDSVKQDLGELSSTLGSSNQETNSSTLGGAAKSFGIGLGKLLGGIVALGLVGMLLNRLGLPH</sequence>
<evidence type="ECO:0000256" key="3">
    <source>
        <dbReference type="SAM" id="SignalP"/>
    </source>
</evidence>
<evidence type="ECO:0000313" key="5">
    <source>
        <dbReference type="Proteomes" id="UP000664332"/>
    </source>
</evidence>
<feature type="compositionally biased region" description="Polar residues" evidence="1">
    <location>
        <begin position="65"/>
        <end position="80"/>
    </location>
</feature>
<evidence type="ECO:0000313" key="4">
    <source>
        <dbReference type="EMBL" id="MBN9645153.1"/>
    </source>
</evidence>
<keyword evidence="2" id="KW-1133">Transmembrane helix</keyword>
<protein>
    <recommendedName>
        <fullName evidence="6">Secreted protein</fullName>
    </recommendedName>
</protein>
<name>A0A939E3M2_9CORY</name>
<feature type="chain" id="PRO_5037451016" description="Secreted protein" evidence="3">
    <location>
        <begin position="33"/>
        <end position="116"/>
    </location>
</feature>
<gene>
    <name evidence="4" type="ORF">JZY06_11110</name>
</gene>
<feature type="compositionally biased region" description="Low complexity" evidence="1">
    <location>
        <begin position="41"/>
        <end position="52"/>
    </location>
</feature>
<organism evidence="4 5">
    <name type="scientific">Corynebacterium mendelii</name>
    <dbReference type="NCBI Taxonomy" id="2765362"/>
    <lineage>
        <taxon>Bacteria</taxon>
        <taxon>Bacillati</taxon>
        <taxon>Actinomycetota</taxon>
        <taxon>Actinomycetes</taxon>
        <taxon>Mycobacteriales</taxon>
        <taxon>Corynebacteriaceae</taxon>
        <taxon>Corynebacterium</taxon>
    </lineage>
</organism>
<evidence type="ECO:0008006" key="6">
    <source>
        <dbReference type="Google" id="ProtNLM"/>
    </source>
</evidence>
<feature type="transmembrane region" description="Helical" evidence="2">
    <location>
        <begin position="88"/>
        <end position="109"/>
    </location>
</feature>
<comment type="caution">
    <text evidence="4">The sequence shown here is derived from an EMBL/GenBank/DDBJ whole genome shotgun (WGS) entry which is preliminary data.</text>
</comment>
<proteinExistence type="predicted"/>
<feature type="region of interest" description="Disordered" evidence="1">
    <location>
        <begin position="35"/>
        <end position="80"/>
    </location>
</feature>
<dbReference type="RefSeq" id="WP_207279626.1">
    <property type="nucleotide sequence ID" value="NZ_JAFLEQ010000017.1"/>
</dbReference>
<reference evidence="4" key="1">
    <citation type="submission" date="2021-03" db="EMBL/GenBank/DDBJ databases">
        <authorList>
            <person name="Sun Q."/>
        </authorList>
    </citation>
    <scope>NUCLEOTIDE SEQUENCE</scope>
    <source>
        <strain evidence="4">CCM 8862</strain>
    </source>
</reference>